<dbReference type="InterPro" id="IPR006204">
    <property type="entry name" value="GHMP_kinase_N_dom"/>
</dbReference>
<proteinExistence type="predicted"/>
<dbReference type="InterPro" id="IPR013750">
    <property type="entry name" value="GHMP_kinase_C_dom"/>
</dbReference>
<evidence type="ECO:0000256" key="2">
    <source>
        <dbReference type="ARBA" id="ARBA00022840"/>
    </source>
</evidence>
<organism evidence="5">
    <name type="scientific">Tetraselmis sp. GSL018</name>
    <dbReference type="NCBI Taxonomy" id="582737"/>
    <lineage>
        <taxon>Eukaryota</taxon>
        <taxon>Viridiplantae</taxon>
        <taxon>Chlorophyta</taxon>
        <taxon>core chlorophytes</taxon>
        <taxon>Chlorodendrophyceae</taxon>
        <taxon>Chlorodendrales</taxon>
        <taxon>Chlorodendraceae</taxon>
        <taxon>Tetraselmis</taxon>
    </lineage>
</organism>
<accession>A0A061QNA5</accession>
<protein>
    <submittedName>
        <fullName evidence="5">Mevalonate galactokinase family protein</fullName>
    </submittedName>
</protein>
<dbReference type="GO" id="GO:0006012">
    <property type="term" value="P:galactose metabolic process"/>
    <property type="evidence" value="ECO:0007669"/>
    <property type="project" value="TreeGrafter"/>
</dbReference>
<dbReference type="SUPFAM" id="SSF55060">
    <property type="entry name" value="GHMP Kinase, C-terminal domain"/>
    <property type="match status" value="1"/>
</dbReference>
<name>A0A061QNA5_9CHLO</name>
<keyword evidence="5" id="KW-0418">Kinase</keyword>
<evidence type="ECO:0000313" key="5">
    <source>
        <dbReference type="EMBL" id="JAC61173.1"/>
    </source>
</evidence>
<keyword evidence="1" id="KW-0547">Nucleotide-binding</keyword>
<evidence type="ECO:0000259" key="4">
    <source>
        <dbReference type="Pfam" id="PF08544"/>
    </source>
</evidence>
<dbReference type="Gene3D" id="3.30.230.10">
    <property type="match status" value="1"/>
</dbReference>
<evidence type="ECO:0000259" key="3">
    <source>
        <dbReference type="Pfam" id="PF00288"/>
    </source>
</evidence>
<dbReference type="EMBL" id="GBEZ01025976">
    <property type="protein sequence ID" value="JAC61173.1"/>
    <property type="molecule type" value="Transcribed_RNA"/>
</dbReference>
<dbReference type="GO" id="GO:0005829">
    <property type="term" value="C:cytosol"/>
    <property type="evidence" value="ECO:0007669"/>
    <property type="project" value="TreeGrafter"/>
</dbReference>
<keyword evidence="5" id="KW-0808">Transferase</keyword>
<dbReference type="AlphaFoldDB" id="A0A061QNA5"/>
<evidence type="ECO:0000256" key="1">
    <source>
        <dbReference type="ARBA" id="ARBA00022741"/>
    </source>
</evidence>
<dbReference type="Pfam" id="PF00288">
    <property type="entry name" value="GHMP_kinases_N"/>
    <property type="match status" value="1"/>
</dbReference>
<feature type="domain" description="GHMP kinase N-terminal" evidence="3">
    <location>
        <begin position="90"/>
        <end position="181"/>
    </location>
</feature>
<keyword evidence="2" id="KW-0067">ATP-binding</keyword>
<dbReference type="Pfam" id="PF08544">
    <property type="entry name" value="GHMP_kinases_C"/>
    <property type="match status" value="1"/>
</dbReference>
<dbReference type="PANTHER" id="PTHR10457:SF35">
    <property type="entry name" value="L-ARABINOKINASE"/>
    <property type="match status" value="1"/>
</dbReference>
<dbReference type="GO" id="GO:0005524">
    <property type="term" value="F:ATP binding"/>
    <property type="evidence" value="ECO:0007669"/>
    <property type="project" value="UniProtKB-KW"/>
</dbReference>
<dbReference type="InterPro" id="IPR014721">
    <property type="entry name" value="Ribsml_uS5_D2-typ_fold_subgr"/>
</dbReference>
<dbReference type="Gene3D" id="3.30.70.890">
    <property type="entry name" value="GHMP kinase, C-terminal domain"/>
    <property type="match status" value="1"/>
</dbReference>
<dbReference type="PRINTS" id="PR00959">
    <property type="entry name" value="MEVGALKINASE"/>
</dbReference>
<dbReference type="InterPro" id="IPR020568">
    <property type="entry name" value="Ribosomal_Su5_D2-typ_SF"/>
</dbReference>
<dbReference type="SUPFAM" id="SSF54211">
    <property type="entry name" value="Ribosomal protein S5 domain 2-like"/>
    <property type="match status" value="1"/>
</dbReference>
<dbReference type="InterPro" id="IPR036554">
    <property type="entry name" value="GHMP_kinase_C_sf"/>
</dbReference>
<gene>
    <name evidence="5" type="ORF">TSPGSL018_26952</name>
</gene>
<dbReference type="PANTHER" id="PTHR10457">
    <property type="entry name" value="MEVALONATE KINASE/GALACTOKINASE"/>
    <property type="match status" value="1"/>
</dbReference>
<reference evidence="5" key="1">
    <citation type="submission" date="2014-05" db="EMBL/GenBank/DDBJ databases">
        <title>The transcriptome of the halophilic microalga Tetraselmis sp. GSL018 isolated from the Great Salt Lake, Utah.</title>
        <authorList>
            <person name="Jinkerson R.E."/>
            <person name="D'Adamo S."/>
            <person name="Posewitz M.C."/>
        </authorList>
    </citation>
    <scope>NUCLEOTIDE SEQUENCE</scope>
    <source>
        <strain evidence="5">GSL018</strain>
    </source>
</reference>
<sequence>MRTPIDPLCRAAFPLRHRAGWLPDPPRRDGGREEWRAVESPARPFRGAVCRAPTFDMFLADLKAPDGSPLPYKEARERFRQVPAQAWAAYVVGCLLVLMAEKGVEPERAGGLSVLVQSEVPDGKGVSSSAALEVSTMMALCRLYGVEVEGRELAILCQTAENKVVGAPCGVMDQMTAALGKEGHLLSMVCQPAEVKGFLKLPPHVKIWGLDSGIRHAVVGADYSSVRTGAFMGLKIASAHEQRLQQERARSNPELKQSETDKDAELIGGGYFANITPSVFSSRYLSAIPSELKGSDFLAEYGKHCDSVTEVDPQERYAVRLPSLHPVHENFRVRSFQQVMAAPNGQSQMEILGELMFQSHESYSSLGLGSEGTDSLCRLVLDHARREDPQLFGAKITGGGSGGTVCVLGNCTPGADEAIENVRRAYKELTGYYPMCFSGSSRGAVEYGHVVIVHRF</sequence>
<dbReference type="GO" id="GO:0004335">
    <property type="term" value="F:galactokinase activity"/>
    <property type="evidence" value="ECO:0007669"/>
    <property type="project" value="TreeGrafter"/>
</dbReference>
<feature type="domain" description="GHMP kinase C-terminal" evidence="4">
    <location>
        <begin position="348"/>
        <end position="427"/>
    </location>
</feature>